<dbReference type="EMBL" id="BMAW01081256">
    <property type="protein sequence ID" value="GFU23580.1"/>
    <property type="molecule type" value="Genomic_DNA"/>
</dbReference>
<organism evidence="1 2">
    <name type="scientific">Nephila pilipes</name>
    <name type="common">Giant wood spider</name>
    <name type="synonym">Nephila maculata</name>
    <dbReference type="NCBI Taxonomy" id="299642"/>
    <lineage>
        <taxon>Eukaryota</taxon>
        <taxon>Metazoa</taxon>
        <taxon>Ecdysozoa</taxon>
        <taxon>Arthropoda</taxon>
        <taxon>Chelicerata</taxon>
        <taxon>Arachnida</taxon>
        <taxon>Araneae</taxon>
        <taxon>Araneomorphae</taxon>
        <taxon>Entelegynae</taxon>
        <taxon>Araneoidea</taxon>
        <taxon>Nephilidae</taxon>
        <taxon>Nephila</taxon>
    </lineage>
</organism>
<protein>
    <submittedName>
        <fullName evidence="1">Uncharacterized protein</fullName>
    </submittedName>
</protein>
<evidence type="ECO:0000313" key="2">
    <source>
        <dbReference type="Proteomes" id="UP000887013"/>
    </source>
</evidence>
<sequence>MEVATKEQRVDIFIQIKAYDPPHEKNNQITNASLLVVTSAESRLLISEVDHIDENGKGYILEVDLEYPESLHDYHSWLQ</sequence>
<proteinExistence type="predicted"/>
<comment type="caution">
    <text evidence="1">The sequence shown here is derived from an EMBL/GenBank/DDBJ whole genome shotgun (WGS) entry which is preliminary data.</text>
</comment>
<dbReference type="AlphaFoldDB" id="A0A8X6QI79"/>
<reference evidence="1" key="1">
    <citation type="submission" date="2020-08" db="EMBL/GenBank/DDBJ databases">
        <title>Multicomponent nature underlies the extraordinary mechanical properties of spider dragline silk.</title>
        <authorList>
            <person name="Kono N."/>
            <person name="Nakamura H."/>
            <person name="Mori M."/>
            <person name="Yoshida Y."/>
            <person name="Ohtoshi R."/>
            <person name="Malay A.D."/>
            <person name="Moran D.A.P."/>
            <person name="Tomita M."/>
            <person name="Numata K."/>
            <person name="Arakawa K."/>
        </authorList>
    </citation>
    <scope>NUCLEOTIDE SEQUENCE</scope>
</reference>
<keyword evidence="2" id="KW-1185">Reference proteome</keyword>
<dbReference type="Proteomes" id="UP000887013">
    <property type="component" value="Unassembled WGS sequence"/>
</dbReference>
<evidence type="ECO:0000313" key="1">
    <source>
        <dbReference type="EMBL" id="GFU23580.1"/>
    </source>
</evidence>
<gene>
    <name evidence="1" type="ORF">NPIL_310791</name>
</gene>
<name>A0A8X6QI79_NEPPI</name>
<accession>A0A8X6QI79</accession>